<reference evidence="2 3" key="1">
    <citation type="journal article" date="2014" name="Am. J. Bot.">
        <title>Genome assembly and annotation for red clover (Trifolium pratense; Fabaceae).</title>
        <authorList>
            <person name="Istvanek J."/>
            <person name="Jaros M."/>
            <person name="Krenek A."/>
            <person name="Repkova J."/>
        </authorList>
    </citation>
    <scope>NUCLEOTIDE SEQUENCE [LARGE SCALE GENOMIC DNA]</scope>
    <source>
        <strain evidence="3">cv. Tatra</strain>
        <tissue evidence="2">Young leaves</tissue>
    </source>
</reference>
<name>A0A2K3LCE2_TRIPR</name>
<gene>
    <name evidence="2" type="ORF">L195_g032148</name>
</gene>
<keyword evidence="1" id="KW-1133">Transmembrane helix</keyword>
<feature type="transmembrane region" description="Helical" evidence="1">
    <location>
        <begin position="12"/>
        <end position="33"/>
    </location>
</feature>
<organism evidence="2 3">
    <name type="scientific">Trifolium pratense</name>
    <name type="common">Red clover</name>
    <dbReference type="NCBI Taxonomy" id="57577"/>
    <lineage>
        <taxon>Eukaryota</taxon>
        <taxon>Viridiplantae</taxon>
        <taxon>Streptophyta</taxon>
        <taxon>Embryophyta</taxon>
        <taxon>Tracheophyta</taxon>
        <taxon>Spermatophyta</taxon>
        <taxon>Magnoliopsida</taxon>
        <taxon>eudicotyledons</taxon>
        <taxon>Gunneridae</taxon>
        <taxon>Pentapetalae</taxon>
        <taxon>rosids</taxon>
        <taxon>fabids</taxon>
        <taxon>Fabales</taxon>
        <taxon>Fabaceae</taxon>
        <taxon>Papilionoideae</taxon>
        <taxon>50 kb inversion clade</taxon>
        <taxon>NPAAA clade</taxon>
        <taxon>Hologalegina</taxon>
        <taxon>IRL clade</taxon>
        <taxon>Trifolieae</taxon>
        <taxon>Trifolium</taxon>
    </lineage>
</organism>
<evidence type="ECO:0000313" key="3">
    <source>
        <dbReference type="Proteomes" id="UP000236291"/>
    </source>
</evidence>
<evidence type="ECO:0008006" key="4">
    <source>
        <dbReference type="Google" id="ProtNLM"/>
    </source>
</evidence>
<feature type="transmembrane region" description="Helical" evidence="1">
    <location>
        <begin position="78"/>
        <end position="101"/>
    </location>
</feature>
<keyword evidence="1" id="KW-0472">Membrane</keyword>
<evidence type="ECO:0000256" key="1">
    <source>
        <dbReference type="SAM" id="Phobius"/>
    </source>
</evidence>
<dbReference type="EMBL" id="ASHM01030267">
    <property type="protein sequence ID" value="PNX76203.1"/>
    <property type="molecule type" value="Genomic_DNA"/>
</dbReference>
<dbReference type="Proteomes" id="UP000236291">
    <property type="component" value="Unassembled WGS sequence"/>
</dbReference>
<sequence length="139" mass="15455">MWCESRLEWWWPRYWCCGGGSVVALVVLVRTLFGSMRVSKSLRFAGLFGIFKSGSLYLVVLYRIGVDCLEAALYLDDIFHVGVDCSSGSIMFPWCLVVVVFGTKGHVVVPLSFVDTCPPRFSFYLCPVSFSPLGADSGF</sequence>
<dbReference type="AlphaFoldDB" id="A0A2K3LCE2"/>
<proteinExistence type="predicted"/>
<reference evidence="2 3" key="2">
    <citation type="journal article" date="2017" name="Front. Plant Sci.">
        <title>Gene Classification and Mining of Molecular Markers Useful in Red Clover (Trifolium pratense) Breeding.</title>
        <authorList>
            <person name="Istvanek J."/>
            <person name="Dluhosova J."/>
            <person name="Dluhos P."/>
            <person name="Patkova L."/>
            <person name="Nedelnik J."/>
            <person name="Repkova J."/>
        </authorList>
    </citation>
    <scope>NUCLEOTIDE SEQUENCE [LARGE SCALE GENOMIC DNA]</scope>
    <source>
        <strain evidence="3">cv. Tatra</strain>
        <tissue evidence="2">Young leaves</tissue>
    </source>
</reference>
<comment type="caution">
    <text evidence="2">The sequence shown here is derived from an EMBL/GenBank/DDBJ whole genome shotgun (WGS) entry which is preliminary data.</text>
</comment>
<protein>
    <recommendedName>
        <fullName evidence="4">Transmembrane protein</fullName>
    </recommendedName>
</protein>
<accession>A0A2K3LCE2</accession>
<feature type="transmembrane region" description="Helical" evidence="1">
    <location>
        <begin position="45"/>
        <end position="66"/>
    </location>
</feature>
<evidence type="ECO:0000313" key="2">
    <source>
        <dbReference type="EMBL" id="PNX76203.1"/>
    </source>
</evidence>
<keyword evidence="1" id="KW-0812">Transmembrane</keyword>